<dbReference type="SUPFAM" id="SSF54909">
    <property type="entry name" value="Dimeric alpha+beta barrel"/>
    <property type="match status" value="1"/>
</dbReference>
<name>L8JUA0_9BACT</name>
<dbReference type="AlphaFoldDB" id="L8JUA0"/>
<evidence type="ECO:0000256" key="1">
    <source>
        <dbReference type="ARBA" id="ARBA00023015"/>
    </source>
</evidence>
<dbReference type="InterPro" id="IPR011008">
    <property type="entry name" value="Dimeric_a/b-barrel"/>
</dbReference>
<dbReference type="InterPro" id="IPR019888">
    <property type="entry name" value="Tscrpt_reg_AsnC-like"/>
</dbReference>
<reference evidence="5 6" key="1">
    <citation type="submission" date="2012-12" db="EMBL/GenBank/DDBJ databases">
        <title>Genome assembly of Fulvivirga imtechensis AK7.</title>
        <authorList>
            <person name="Nupur N."/>
            <person name="Khatri I."/>
            <person name="Kumar R."/>
            <person name="Subramanian S."/>
            <person name="Pinnaka A."/>
        </authorList>
    </citation>
    <scope>NUCLEOTIDE SEQUENCE [LARGE SCALE GENOMIC DNA]</scope>
    <source>
        <strain evidence="5 6">AK7</strain>
    </source>
</reference>
<proteinExistence type="predicted"/>
<dbReference type="InterPro" id="IPR019887">
    <property type="entry name" value="Tscrpt_reg_AsnC/Lrp_C"/>
</dbReference>
<dbReference type="RefSeq" id="WP_009579067.1">
    <property type="nucleotide sequence ID" value="NZ_AMZN01000024.1"/>
</dbReference>
<dbReference type="Pfam" id="PF13412">
    <property type="entry name" value="HTH_24"/>
    <property type="match status" value="1"/>
</dbReference>
<dbReference type="PROSITE" id="PS50956">
    <property type="entry name" value="HTH_ASNC_2"/>
    <property type="match status" value="1"/>
</dbReference>
<keyword evidence="1" id="KW-0805">Transcription regulation</keyword>
<dbReference type="InterPro" id="IPR036388">
    <property type="entry name" value="WH-like_DNA-bd_sf"/>
</dbReference>
<keyword evidence="3" id="KW-0804">Transcription</keyword>
<keyword evidence="2" id="KW-0238">DNA-binding</keyword>
<dbReference type="GO" id="GO:0043565">
    <property type="term" value="F:sequence-specific DNA binding"/>
    <property type="evidence" value="ECO:0007669"/>
    <property type="project" value="InterPro"/>
</dbReference>
<dbReference type="PRINTS" id="PR00033">
    <property type="entry name" value="HTHASNC"/>
</dbReference>
<keyword evidence="6" id="KW-1185">Reference proteome</keyword>
<evidence type="ECO:0000313" key="6">
    <source>
        <dbReference type="Proteomes" id="UP000011135"/>
    </source>
</evidence>
<protein>
    <submittedName>
        <fullName evidence="5">Transcriptional regulator, AsnC family</fullName>
    </submittedName>
</protein>
<evidence type="ECO:0000256" key="3">
    <source>
        <dbReference type="ARBA" id="ARBA00023163"/>
    </source>
</evidence>
<dbReference type="SMART" id="SM00344">
    <property type="entry name" value="HTH_ASNC"/>
    <property type="match status" value="1"/>
</dbReference>
<gene>
    <name evidence="5" type="ORF">C900_01632</name>
</gene>
<dbReference type="eggNOG" id="COG1522">
    <property type="taxonomic scope" value="Bacteria"/>
</dbReference>
<evidence type="ECO:0000256" key="2">
    <source>
        <dbReference type="ARBA" id="ARBA00023125"/>
    </source>
</evidence>
<dbReference type="Gene3D" id="3.30.70.920">
    <property type="match status" value="1"/>
</dbReference>
<dbReference type="SUPFAM" id="SSF46785">
    <property type="entry name" value="Winged helix' DNA-binding domain"/>
    <property type="match status" value="1"/>
</dbReference>
<dbReference type="GO" id="GO:0043200">
    <property type="term" value="P:response to amino acid"/>
    <property type="evidence" value="ECO:0007669"/>
    <property type="project" value="TreeGrafter"/>
</dbReference>
<feature type="domain" description="HTH asnC-type" evidence="4">
    <location>
        <begin position="9"/>
        <end position="70"/>
    </location>
</feature>
<dbReference type="GO" id="GO:0005829">
    <property type="term" value="C:cytosol"/>
    <property type="evidence" value="ECO:0007669"/>
    <property type="project" value="TreeGrafter"/>
</dbReference>
<dbReference type="STRING" id="1237149.C900_01632"/>
<dbReference type="Gene3D" id="1.10.10.10">
    <property type="entry name" value="Winged helix-like DNA-binding domain superfamily/Winged helix DNA-binding domain"/>
    <property type="match status" value="1"/>
</dbReference>
<sequence>MEHLSFLKLDKIDFKLLNLLQHDAKMKHKELAAELGLTVTPVYERIKRLEKTGIIRKYVTLLDNNKVERELIAICMVKLEKHTLDNLKLFEEQTVKIPEVLECYHLAGEYDYMLKVVVKDMNAYQEFAVKKLSVIKNIATVQSSFAMSVLKDTTALVL</sequence>
<dbReference type="Proteomes" id="UP000011135">
    <property type="component" value="Unassembled WGS sequence"/>
</dbReference>
<accession>L8JUA0</accession>
<dbReference type="EMBL" id="AMZN01000024">
    <property type="protein sequence ID" value="ELR72350.1"/>
    <property type="molecule type" value="Genomic_DNA"/>
</dbReference>
<evidence type="ECO:0000313" key="5">
    <source>
        <dbReference type="EMBL" id="ELR72350.1"/>
    </source>
</evidence>
<dbReference type="PANTHER" id="PTHR30154:SF34">
    <property type="entry name" value="TRANSCRIPTIONAL REGULATOR AZLB"/>
    <property type="match status" value="1"/>
</dbReference>
<dbReference type="PANTHER" id="PTHR30154">
    <property type="entry name" value="LEUCINE-RESPONSIVE REGULATORY PROTEIN"/>
    <property type="match status" value="1"/>
</dbReference>
<dbReference type="Pfam" id="PF01037">
    <property type="entry name" value="AsnC_trans_reg"/>
    <property type="match status" value="1"/>
</dbReference>
<dbReference type="OrthoDB" id="9800326at2"/>
<dbReference type="PATRIC" id="fig|1237149.3.peg.1586"/>
<dbReference type="InterPro" id="IPR000485">
    <property type="entry name" value="AsnC-type_HTH_dom"/>
</dbReference>
<organism evidence="5 6">
    <name type="scientific">Fulvivirga imtechensis AK7</name>
    <dbReference type="NCBI Taxonomy" id="1237149"/>
    <lineage>
        <taxon>Bacteria</taxon>
        <taxon>Pseudomonadati</taxon>
        <taxon>Bacteroidota</taxon>
        <taxon>Cytophagia</taxon>
        <taxon>Cytophagales</taxon>
        <taxon>Fulvivirgaceae</taxon>
        <taxon>Fulvivirga</taxon>
    </lineage>
</organism>
<dbReference type="InterPro" id="IPR036390">
    <property type="entry name" value="WH_DNA-bd_sf"/>
</dbReference>
<evidence type="ECO:0000259" key="4">
    <source>
        <dbReference type="PROSITE" id="PS50956"/>
    </source>
</evidence>
<comment type="caution">
    <text evidence="5">The sequence shown here is derived from an EMBL/GenBank/DDBJ whole genome shotgun (WGS) entry which is preliminary data.</text>
</comment>